<dbReference type="SUPFAM" id="SSF48334">
    <property type="entry name" value="DNA repair protein MutS, domain III"/>
    <property type="match status" value="1"/>
</dbReference>
<keyword evidence="3 7" id="KW-0378">Hydrolase</keyword>
<proteinExistence type="inferred from homology"/>
<dbReference type="CDD" id="cd03280">
    <property type="entry name" value="ABC_MutS2"/>
    <property type="match status" value="1"/>
</dbReference>
<dbReference type="Proteomes" id="UP001296943">
    <property type="component" value="Unassembled WGS sequence"/>
</dbReference>
<dbReference type="PROSITE" id="PS00486">
    <property type="entry name" value="DNA_MISMATCH_REPAIR_2"/>
    <property type="match status" value="1"/>
</dbReference>
<evidence type="ECO:0000256" key="1">
    <source>
        <dbReference type="ARBA" id="ARBA00022730"/>
    </source>
</evidence>
<comment type="caution">
    <text evidence="10">The sequence shown here is derived from an EMBL/GenBank/DDBJ whole genome shotgun (WGS) entry which is preliminary data.</text>
</comment>
<dbReference type="InterPro" id="IPR005747">
    <property type="entry name" value="MutS2"/>
</dbReference>
<evidence type="ECO:0000256" key="3">
    <source>
        <dbReference type="ARBA" id="ARBA00022801"/>
    </source>
</evidence>
<evidence type="ECO:0000256" key="4">
    <source>
        <dbReference type="ARBA" id="ARBA00022840"/>
    </source>
</evidence>
<dbReference type="EC" id="3.6.4.-" evidence="7"/>
<dbReference type="InterPro" id="IPR027417">
    <property type="entry name" value="P-loop_NTPase"/>
</dbReference>
<dbReference type="SUPFAM" id="SSF160443">
    <property type="entry name" value="SMR domain-like"/>
    <property type="match status" value="1"/>
</dbReference>
<reference evidence="10 11" key="1">
    <citation type="submission" date="2021-01" db="EMBL/GenBank/DDBJ databases">
        <title>Genomic Encyclopedia of Type Strains, Phase IV (KMG-IV): sequencing the most valuable type-strain genomes for metagenomic binning, comparative biology and taxonomic classification.</title>
        <authorList>
            <person name="Goeker M."/>
        </authorList>
    </citation>
    <scope>NUCLEOTIDE SEQUENCE [LARGE SCALE GENOMIC DNA]</scope>
    <source>
        <strain evidence="10 11">DSM 23711</strain>
    </source>
</reference>
<keyword evidence="5 7" id="KW-0694">RNA-binding</keyword>
<name>A0ABS2N1I5_9BACI</name>
<dbReference type="PANTHER" id="PTHR48466">
    <property type="entry name" value="OS10G0509000 PROTEIN-RELATED"/>
    <property type="match status" value="1"/>
</dbReference>
<comment type="similarity">
    <text evidence="7">Belongs to the DNA mismatch repair MutS family. MutS2 subfamily.</text>
</comment>
<organism evidence="10 11">
    <name type="scientific">Aquibacillus albus</name>
    <dbReference type="NCBI Taxonomy" id="1168171"/>
    <lineage>
        <taxon>Bacteria</taxon>
        <taxon>Bacillati</taxon>
        <taxon>Bacillota</taxon>
        <taxon>Bacilli</taxon>
        <taxon>Bacillales</taxon>
        <taxon>Bacillaceae</taxon>
        <taxon>Aquibacillus</taxon>
    </lineage>
</organism>
<comment type="function">
    <text evidence="7">Acts as a ribosome collision sensor, splitting the ribosome into its 2 subunits. Detects stalled/collided 70S ribosomes which it binds and splits by an ATP-hydrolysis driven conformational change. Acts upstream of the ribosome quality control system (RQC), a ribosome-associated complex that mediates the extraction of incompletely synthesized nascent chains from stalled ribosomes and their subsequent degradation. Probably generates substrates for RQC.</text>
</comment>
<dbReference type="SMART" id="SM00463">
    <property type="entry name" value="SMR"/>
    <property type="match status" value="1"/>
</dbReference>
<comment type="subunit">
    <text evidence="7">Homodimer. Binds to stalled ribosomes, contacting rRNA.</text>
</comment>
<dbReference type="PANTHER" id="PTHR48466:SF2">
    <property type="entry name" value="OS10G0509000 PROTEIN"/>
    <property type="match status" value="1"/>
</dbReference>
<dbReference type="InterPro" id="IPR007696">
    <property type="entry name" value="DNA_mismatch_repair_MutS_core"/>
</dbReference>
<dbReference type="PIRSF" id="PIRSF005814">
    <property type="entry name" value="MutS_YshD"/>
    <property type="match status" value="1"/>
</dbReference>
<keyword evidence="8" id="KW-0175">Coiled coil</keyword>
<keyword evidence="2 7" id="KW-0547">Nucleotide-binding</keyword>
<dbReference type="HAMAP" id="MF_00092">
    <property type="entry name" value="MutS2"/>
    <property type="match status" value="1"/>
</dbReference>
<dbReference type="NCBIfam" id="TIGR01069">
    <property type="entry name" value="mutS2"/>
    <property type="match status" value="1"/>
</dbReference>
<accession>A0ABS2N1I5</accession>
<dbReference type="InterPro" id="IPR000432">
    <property type="entry name" value="DNA_mismatch_repair_MutS_C"/>
</dbReference>
<evidence type="ECO:0000313" key="11">
    <source>
        <dbReference type="Proteomes" id="UP001296943"/>
    </source>
</evidence>
<dbReference type="Gene3D" id="3.40.50.300">
    <property type="entry name" value="P-loop containing nucleotide triphosphate hydrolases"/>
    <property type="match status" value="1"/>
</dbReference>
<dbReference type="Gene3D" id="1.10.1420.10">
    <property type="match status" value="2"/>
</dbReference>
<dbReference type="InterPro" id="IPR002625">
    <property type="entry name" value="Smr_dom"/>
</dbReference>
<dbReference type="EMBL" id="JAFBDR010000013">
    <property type="protein sequence ID" value="MBM7571978.1"/>
    <property type="molecule type" value="Genomic_DNA"/>
</dbReference>
<dbReference type="RefSeq" id="WP_204500050.1">
    <property type="nucleotide sequence ID" value="NZ_JAFBDR010000013.1"/>
</dbReference>
<keyword evidence="11" id="KW-1185">Reference proteome</keyword>
<dbReference type="InterPro" id="IPR046893">
    <property type="entry name" value="MSSS"/>
</dbReference>
<feature type="binding site" evidence="7">
    <location>
        <begin position="331"/>
        <end position="338"/>
    </location>
    <ligand>
        <name>ATP</name>
        <dbReference type="ChEBI" id="CHEBI:30616"/>
    </ligand>
</feature>
<evidence type="ECO:0000256" key="6">
    <source>
        <dbReference type="ARBA" id="ARBA00023125"/>
    </source>
</evidence>
<keyword evidence="1 7" id="KW-0699">rRNA-binding</keyword>
<gene>
    <name evidence="7" type="primary">mutS2</name>
    <name evidence="7" type="synonym">rqcU</name>
    <name evidence="10" type="ORF">JOC48_002479</name>
</gene>
<comment type="function">
    <text evidence="7">Endonuclease that is involved in the suppression of homologous recombination and thus may have a key role in the control of bacterial genetic diversity.</text>
</comment>
<keyword evidence="4 7" id="KW-0067">ATP-binding</keyword>
<dbReference type="Gene3D" id="3.30.1370.110">
    <property type="match status" value="1"/>
</dbReference>
<evidence type="ECO:0000256" key="5">
    <source>
        <dbReference type="ARBA" id="ARBA00022884"/>
    </source>
</evidence>
<dbReference type="InterPro" id="IPR036187">
    <property type="entry name" value="DNA_mismatch_repair_MutS_sf"/>
</dbReference>
<evidence type="ECO:0000259" key="9">
    <source>
        <dbReference type="PROSITE" id="PS50828"/>
    </source>
</evidence>
<dbReference type="Pfam" id="PF00488">
    <property type="entry name" value="MutS_V"/>
    <property type="match status" value="1"/>
</dbReference>
<dbReference type="PROSITE" id="PS50828">
    <property type="entry name" value="SMR"/>
    <property type="match status" value="1"/>
</dbReference>
<feature type="domain" description="Smr" evidence="9">
    <location>
        <begin position="705"/>
        <end position="780"/>
    </location>
</feature>
<dbReference type="SUPFAM" id="SSF52540">
    <property type="entry name" value="P-loop containing nucleoside triphosphate hydrolases"/>
    <property type="match status" value="1"/>
</dbReference>
<dbReference type="InterPro" id="IPR036063">
    <property type="entry name" value="Smr_dom_sf"/>
</dbReference>
<evidence type="ECO:0000256" key="2">
    <source>
        <dbReference type="ARBA" id="ARBA00022741"/>
    </source>
</evidence>
<dbReference type="EC" id="3.1.-.-" evidence="7"/>
<dbReference type="Pfam" id="PF20297">
    <property type="entry name" value="MSSS"/>
    <property type="match status" value="1"/>
</dbReference>
<dbReference type="Pfam" id="PF01713">
    <property type="entry name" value="Smr"/>
    <property type="match status" value="1"/>
</dbReference>
<keyword evidence="7" id="KW-0540">Nuclease</keyword>
<keyword evidence="6 7" id="KW-0238">DNA-binding</keyword>
<dbReference type="InterPro" id="IPR045076">
    <property type="entry name" value="MutS"/>
</dbReference>
<sequence>MNQRIFHVLEYNKILEMVSKQAASSLGKERVKALKPSTDLEEVINWQEETDEAADVLRLKGNVPLGGIFDIKPSIKRTMIGGVLNPQECLDIASTIYGGKQMKQFVESMEEPELPILRELTDQIVSLNELERQIKSRIDDHGHVMDGASDKLRTIRSSIRSNESRVRDKLDSYTKTKAKMLSDAIVTIRNDRYVLPVKQEYRGAIGGIVHDQSASGATLFMEPQTVVDLNNQLQQARVQEKHEIERILQQLSQLIAEDQSFLYQNVEALTQIDFMFARAKLGQSMKASKPSMNDRGIIKMKQARHPLISEEEVVANDIELGESYTSIVITGPNTGGKTVTLKLVGLCTLMAQSGLQVPALDGCEMAIFSNVFADIGDEQSIEQSLSTFSSHMTNIVSILKQVDDRTLVLFDELGAGTDPQEGAALAMAILDEVVQRGARIIATTHYPELKAYGYNREGVVNASVEFDVETLKPTYRLLIGVPGRSNAFEISKRLGLDSSIIQKAKSQIGTDSRSVENMIASLEESRRGADRDYEQAEQTLQEAEELRSELEKQWAMFEKKKENLYKKAEEKAEKAIQKARDEAEDIVTELKNMKNQATIKEHEWIEARKMLEDAQPHLTKKQPNVKQQSKTNKELQAGDEVKLLTLNQNGTILEKVSESEYQVQVGIMKVKAKRKDLEFVKREKPLVEKPMATVKGAGYHVKPELDLRGERFEDALLQLEKYVDDALLAGYPRVSIIHGKGTGALRSGVQSFAKKHPHISDHRAGGMNEGGSGVTILEFR</sequence>
<dbReference type="SMART" id="SM00534">
    <property type="entry name" value="MUTSac"/>
    <property type="match status" value="1"/>
</dbReference>
<evidence type="ECO:0000313" key="10">
    <source>
        <dbReference type="EMBL" id="MBM7571978.1"/>
    </source>
</evidence>
<dbReference type="SMART" id="SM00533">
    <property type="entry name" value="MUTSd"/>
    <property type="match status" value="1"/>
</dbReference>
<feature type="coiled-coil region" evidence="8">
    <location>
        <begin position="519"/>
        <end position="600"/>
    </location>
</feature>
<protein>
    <recommendedName>
        <fullName evidence="7">Endonuclease MutS2</fullName>
        <ecNumber evidence="7">3.1.-.-</ecNumber>
    </recommendedName>
    <alternativeName>
        <fullName evidence="7">Ribosome-associated protein quality control-upstream factor</fullName>
        <shortName evidence="7">RQC-upstream factor</shortName>
        <shortName evidence="7">RqcU</shortName>
        <ecNumber evidence="7">3.6.4.-</ecNumber>
    </alternativeName>
</protein>
<keyword evidence="7" id="KW-0255">Endonuclease</keyword>
<evidence type="ECO:0000256" key="8">
    <source>
        <dbReference type="SAM" id="Coils"/>
    </source>
</evidence>
<feature type="coiled-coil region" evidence="8">
    <location>
        <begin position="230"/>
        <end position="257"/>
    </location>
</feature>
<evidence type="ECO:0000256" key="7">
    <source>
        <dbReference type="HAMAP-Rule" id="MF_00092"/>
    </source>
</evidence>